<reference evidence="2 3" key="1">
    <citation type="submission" date="2019-01" db="EMBL/GenBank/DDBJ databases">
        <title>Intercellular communication is required for trap formation in the nematode-trapping fungus Duddingtonia flagrans.</title>
        <authorList>
            <person name="Youssar L."/>
            <person name="Wernet V."/>
            <person name="Hensel N."/>
            <person name="Hildebrandt H.-G."/>
            <person name="Fischer R."/>
        </authorList>
    </citation>
    <scope>NUCLEOTIDE SEQUENCE [LARGE SCALE GENOMIC DNA]</scope>
    <source>
        <strain evidence="2 3">CBS H-5679</strain>
    </source>
</reference>
<dbReference type="AlphaFoldDB" id="A0A437AGF9"/>
<accession>A0A437AGF9</accession>
<evidence type="ECO:0000313" key="3">
    <source>
        <dbReference type="Proteomes" id="UP000283090"/>
    </source>
</evidence>
<dbReference type="GeneID" id="93583507"/>
<dbReference type="OrthoDB" id="10627653at2759"/>
<dbReference type="VEuPathDB" id="FungiDB:DFL_001196"/>
<dbReference type="RefSeq" id="XP_067495765.1">
    <property type="nucleotide sequence ID" value="XM_067629778.1"/>
</dbReference>
<comment type="caution">
    <text evidence="2">The sequence shown here is derived from an EMBL/GenBank/DDBJ whole genome shotgun (WGS) entry which is preliminary data.</text>
</comment>
<dbReference type="EMBL" id="SAEB01000001">
    <property type="protein sequence ID" value="RVD90221.1"/>
    <property type="molecule type" value="Genomic_DNA"/>
</dbReference>
<evidence type="ECO:0000256" key="1">
    <source>
        <dbReference type="SAM" id="MobiDB-lite"/>
    </source>
</evidence>
<organism evidence="2 3">
    <name type="scientific">Arthrobotrys flagrans</name>
    <name type="common">Nematode-trapping fungus</name>
    <name type="synonym">Trichothecium flagrans</name>
    <dbReference type="NCBI Taxonomy" id="97331"/>
    <lineage>
        <taxon>Eukaryota</taxon>
        <taxon>Fungi</taxon>
        <taxon>Dikarya</taxon>
        <taxon>Ascomycota</taxon>
        <taxon>Pezizomycotina</taxon>
        <taxon>Orbiliomycetes</taxon>
        <taxon>Orbiliales</taxon>
        <taxon>Orbiliaceae</taxon>
        <taxon>Arthrobotrys</taxon>
    </lineage>
</organism>
<evidence type="ECO:0000313" key="2">
    <source>
        <dbReference type="EMBL" id="RVD90221.1"/>
    </source>
</evidence>
<proteinExistence type="predicted"/>
<name>A0A437AGF9_ARTFL</name>
<dbReference type="Proteomes" id="UP000283090">
    <property type="component" value="Unassembled WGS sequence"/>
</dbReference>
<gene>
    <name evidence="2" type="ORF">DFL_001196</name>
</gene>
<keyword evidence="3" id="KW-1185">Reference proteome</keyword>
<protein>
    <submittedName>
        <fullName evidence="2">Uncharacterized protein</fullName>
    </submittedName>
</protein>
<sequence>MRSTRIIQHTTQNVRRFCQLHSTHGRPLSRAWSPYSLSLRSEHPSIKKSNIQGSFRYYQKGSKIYESRKSTADTVDPEPYNGPTKDAEHETLTVPRARKPTPPPHPGKNPRTLYSWIPPEVPDHGLGADFWPILNTTLTSEIEKKLQMATREAISLPEEQHQAHYKKAYEEIIKSSKYNVPVTDPPSETISIVAVDEIWSEDCRFCPCCCEDDIPYIQIHGSTEDGGKGVTFKMILEEVGDWLYGENAEEIIEGERGRVGLTILTYLEPGGEYEGNRLLEAKLYWYINKAEGGIKIGW</sequence>
<feature type="region of interest" description="Disordered" evidence="1">
    <location>
        <begin position="67"/>
        <end position="109"/>
    </location>
</feature>